<reference evidence="1 2" key="1">
    <citation type="submission" date="2018-11" db="EMBL/GenBank/DDBJ databases">
        <title>Sequencing the genomes of 1000 actinobacteria strains.</title>
        <authorList>
            <person name="Klenk H.-P."/>
        </authorList>
    </citation>
    <scope>NUCLEOTIDE SEQUENCE [LARGE SCALE GENOMIC DNA]</scope>
    <source>
        <strain evidence="1 2">DSM 9580</strain>
    </source>
</reference>
<keyword evidence="2" id="KW-1185">Reference proteome</keyword>
<dbReference type="Pfam" id="PF10604">
    <property type="entry name" value="Polyketide_cyc2"/>
    <property type="match status" value="1"/>
</dbReference>
<protein>
    <submittedName>
        <fullName evidence="1">Polyketide cyclase/dehydrase/lipid transport protein</fullName>
    </submittedName>
</protein>
<comment type="caution">
    <text evidence="1">The sequence shown here is derived from an EMBL/GenBank/DDBJ whole genome shotgun (WGS) entry which is preliminary data.</text>
</comment>
<dbReference type="OrthoDB" id="5402478at2"/>
<dbReference type="Proteomes" id="UP000275456">
    <property type="component" value="Unassembled WGS sequence"/>
</dbReference>
<dbReference type="InterPro" id="IPR019587">
    <property type="entry name" value="Polyketide_cyclase/dehydratase"/>
</dbReference>
<sequence length="153" mass="16608">MRTHYRFDHAWQLDAAPEAVLALLEDLSGYGAWWPAVRVTGGSLTAGARTADLEVRAPLGYRLRITLAEDAHEAGGEPLPHELRAAISGDLQGWCAWRVEPEGVGTRVAFAQEVQVRQRVLRALSPLLHGALARQHGAVMRSAEAGMRRALGA</sequence>
<dbReference type="InterPro" id="IPR023393">
    <property type="entry name" value="START-like_dom_sf"/>
</dbReference>
<dbReference type="AlphaFoldDB" id="A0A3N2AS03"/>
<dbReference type="RefSeq" id="WP_123696759.1">
    <property type="nucleotide sequence ID" value="NZ_RKHJ01000001.1"/>
</dbReference>
<accession>A0A3N2AS03</accession>
<dbReference type="SUPFAM" id="SSF55961">
    <property type="entry name" value="Bet v1-like"/>
    <property type="match status" value="1"/>
</dbReference>
<dbReference type="EMBL" id="RKHJ01000001">
    <property type="protein sequence ID" value="ROR65698.1"/>
    <property type="molecule type" value="Genomic_DNA"/>
</dbReference>
<gene>
    <name evidence="1" type="ORF">EDD26_1067</name>
</gene>
<evidence type="ECO:0000313" key="1">
    <source>
        <dbReference type="EMBL" id="ROR65698.1"/>
    </source>
</evidence>
<evidence type="ECO:0000313" key="2">
    <source>
        <dbReference type="Proteomes" id="UP000275456"/>
    </source>
</evidence>
<organism evidence="1 2">
    <name type="scientific">Agrococcus jenensis</name>
    <dbReference type="NCBI Taxonomy" id="46353"/>
    <lineage>
        <taxon>Bacteria</taxon>
        <taxon>Bacillati</taxon>
        <taxon>Actinomycetota</taxon>
        <taxon>Actinomycetes</taxon>
        <taxon>Micrococcales</taxon>
        <taxon>Microbacteriaceae</taxon>
        <taxon>Agrococcus</taxon>
    </lineage>
</organism>
<dbReference type="Gene3D" id="3.30.530.20">
    <property type="match status" value="1"/>
</dbReference>
<proteinExistence type="predicted"/>
<name>A0A3N2AS03_9MICO</name>